<reference evidence="9" key="1">
    <citation type="submission" date="2017-01" db="EMBL/GenBank/DDBJ databases">
        <authorList>
            <person name="Varghese N."/>
            <person name="Submissions S."/>
        </authorList>
    </citation>
    <scope>NUCLEOTIDE SEQUENCE [LARGE SCALE GENOMIC DNA]</scope>
    <source>
        <strain evidence="9">DSM 16176</strain>
    </source>
</reference>
<dbReference type="InterPro" id="IPR022890">
    <property type="entry name" value="Fd--NADP_Rdtase_type_2"/>
</dbReference>
<keyword evidence="3 6" id="KW-0274">FAD</keyword>
<dbReference type="PRINTS" id="PR00469">
    <property type="entry name" value="PNDRDTASEII"/>
</dbReference>
<feature type="domain" description="FAD/NAD(P)-binding" evidence="7">
    <location>
        <begin position="10"/>
        <end position="298"/>
    </location>
</feature>
<accession>A0A1N7JQF9</accession>
<name>A0A1N7JQF9_9BACL</name>
<dbReference type="RefSeq" id="WP_076344041.1">
    <property type="nucleotide sequence ID" value="NZ_FTOO01000001.1"/>
</dbReference>
<dbReference type="GO" id="GO:0050661">
    <property type="term" value="F:NADP binding"/>
    <property type="evidence" value="ECO:0007669"/>
    <property type="project" value="UniProtKB-UniRule"/>
</dbReference>
<feature type="binding site" evidence="6">
    <location>
        <position position="38"/>
    </location>
    <ligand>
        <name>FAD</name>
        <dbReference type="ChEBI" id="CHEBI:57692"/>
    </ligand>
</feature>
<keyword evidence="5 6" id="KW-0560">Oxidoreductase</keyword>
<dbReference type="STRING" id="252246.SAMN05421799_101129"/>
<dbReference type="Proteomes" id="UP000186156">
    <property type="component" value="Unassembled WGS sequence"/>
</dbReference>
<evidence type="ECO:0000256" key="6">
    <source>
        <dbReference type="HAMAP-Rule" id="MF_01685"/>
    </source>
</evidence>
<evidence type="ECO:0000256" key="1">
    <source>
        <dbReference type="ARBA" id="ARBA00011738"/>
    </source>
</evidence>
<feature type="binding site" evidence="6">
    <location>
        <position position="46"/>
    </location>
    <ligand>
        <name>FAD</name>
        <dbReference type="ChEBI" id="CHEBI:57692"/>
    </ligand>
</feature>
<comment type="similarity">
    <text evidence="6">Belongs to the ferredoxin--NADP reductase type 2 family.</text>
</comment>
<dbReference type="InterPro" id="IPR023753">
    <property type="entry name" value="FAD/NAD-binding_dom"/>
</dbReference>
<dbReference type="GO" id="GO:0050660">
    <property type="term" value="F:flavin adenine dinucleotide binding"/>
    <property type="evidence" value="ECO:0007669"/>
    <property type="project" value="UniProtKB-UniRule"/>
</dbReference>
<keyword evidence="4 6" id="KW-0521">NADP</keyword>
<feature type="binding site" evidence="6">
    <location>
        <position position="90"/>
    </location>
    <ligand>
        <name>FAD</name>
        <dbReference type="ChEBI" id="CHEBI:57692"/>
    </ligand>
</feature>
<evidence type="ECO:0000313" key="8">
    <source>
        <dbReference type="EMBL" id="SIS51593.1"/>
    </source>
</evidence>
<feature type="binding site" evidence="6">
    <location>
        <position position="125"/>
    </location>
    <ligand>
        <name>FAD</name>
        <dbReference type="ChEBI" id="CHEBI:57692"/>
    </ligand>
</feature>
<protein>
    <recommendedName>
        <fullName evidence="6">Ferredoxin--NADP reductase</fullName>
        <shortName evidence="6">FNR</shortName>
        <shortName evidence="6">Fd-NADP(+) reductase</shortName>
        <ecNumber evidence="6">1.18.1.2</ecNumber>
    </recommendedName>
</protein>
<dbReference type="PANTHER" id="PTHR48105">
    <property type="entry name" value="THIOREDOXIN REDUCTASE 1-RELATED-RELATED"/>
    <property type="match status" value="1"/>
</dbReference>
<evidence type="ECO:0000256" key="4">
    <source>
        <dbReference type="ARBA" id="ARBA00022857"/>
    </source>
</evidence>
<dbReference type="InterPro" id="IPR036188">
    <property type="entry name" value="FAD/NAD-bd_sf"/>
</dbReference>
<evidence type="ECO:0000313" key="9">
    <source>
        <dbReference type="Proteomes" id="UP000186156"/>
    </source>
</evidence>
<dbReference type="AlphaFoldDB" id="A0A1N7JQF9"/>
<evidence type="ECO:0000256" key="5">
    <source>
        <dbReference type="ARBA" id="ARBA00023002"/>
    </source>
</evidence>
<proteinExistence type="inferred from homology"/>
<gene>
    <name evidence="8" type="ORF">SAMN05421799_101129</name>
</gene>
<dbReference type="OrthoDB" id="9806179at2"/>
<keyword evidence="9" id="KW-1185">Reference proteome</keyword>
<dbReference type="PRINTS" id="PR00368">
    <property type="entry name" value="FADPNR"/>
</dbReference>
<comment type="caution">
    <text evidence="6">Lacks conserved residue(s) required for the propagation of feature annotation.</text>
</comment>
<dbReference type="EMBL" id="FTOO01000001">
    <property type="protein sequence ID" value="SIS51593.1"/>
    <property type="molecule type" value="Genomic_DNA"/>
</dbReference>
<dbReference type="HAMAP" id="MF_01685">
    <property type="entry name" value="FENR2"/>
    <property type="match status" value="1"/>
</dbReference>
<sequence>MVNVCSPQRDLVIVGGGPAGLFAAFYAGLRDIRATLVEAEAQLGGKLRFYQEQVIWDLGGHLPAKGQDLLQQLVCQAQLFSPEILPQCTVKRVSRCPAGHFVVETQDHRTLVARSVLLATGSGLLRPRALSLPSGDVERAVNLHYTLSSPSRFRDRTVLVWGERETAVAWAHTLAPICRRVVLLPGRGACAHVDRGTAELTKRGVAVYEDAVLRDVIWNRTCSCRIEAVVIERGQESFRDVLRIDDVLVCQEFAHPDGPAVETDPPLAVDPDGRMVVSTEGETSVPGLFACGDAIDKPGKLPLLLGAFHDAAQSVNQIATYLAASAKRPSRAPLREASAVRRAEWLWGARSPRPSR</sequence>
<evidence type="ECO:0000256" key="2">
    <source>
        <dbReference type="ARBA" id="ARBA00022630"/>
    </source>
</evidence>
<comment type="catalytic activity">
    <reaction evidence="6">
        <text>2 reduced [2Fe-2S]-[ferredoxin] + NADP(+) + H(+) = 2 oxidized [2Fe-2S]-[ferredoxin] + NADPH</text>
        <dbReference type="Rhea" id="RHEA:20125"/>
        <dbReference type="Rhea" id="RHEA-COMP:10000"/>
        <dbReference type="Rhea" id="RHEA-COMP:10001"/>
        <dbReference type="ChEBI" id="CHEBI:15378"/>
        <dbReference type="ChEBI" id="CHEBI:33737"/>
        <dbReference type="ChEBI" id="CHEBI:33738"/>
        <dbReference type="ChEBI" id="CHEBI:57783"/>
        <dbReference type="ChEBI" id="CHEBI:58349"/>
        <dbReference type="EC" id="1.18.1.2"/>
    </reaction>
</comment>
<dbReference type="Pfam" id="PF07992">
    <property type="entry name" value="Pyr_redox_2"/>
    <property type="match status" value="1"/>
</dbReference>
<dbReference type="InterPro" id="IPR050097">
    <property type="entry name" value="Ferredoxin-NADP_redctase_2"/>
</dbReference>
<comment type="cofactor">
    <cofactor evidence="6">
        <name>FAD</name>
        <dbReference type="ChEBI" id="CHEBI:57692"/>
    </cofactor>
    <text evidence="6">Binds 1 FAD per subunit.</text>
</comment>
<feature type="binding site" evidence="6">
    <location>
        <position position="50"/>
    </location>
    <ligand>
        <name>FAD</name>
        <dbReference type="ChEBI" id="CHEBI:57692"/>
    </ligand>
</feature>
<dbReference type="Gene3D" id="3.50.50.60">
    <property type="entry name" value="FAD/NAD(P)-binding domain"/>
    <property type="match status" value="3"/>
</dbReference>
<dbReference type="GO" id="GO:0004324">
    <property type="term" value="F:ferredoxin-NADP+ reductase activity"/>
    <property type="evidence" value="ECO:0007669"/>
    <property type="project" value="UniProtKB-UniRule"/>
</dbReference>
<feature type="binding site" evidence="6">
    <location>
        <position position="293"/>
    </location>
    <ligand>
        <name>FAD</name>
        <dbReference type="ChEBI" id="CHEBI:57692"/>
    </ligand>
</feature>
<dbReference type="EC" id="1.18.1.2" evidence="6"/>
<evidence type="ECO:0000256" key="3">
    <source>
        <dbReference type="ARBA" id="ARBA00022827"/>
    </source>
</evidence>
<dbReference type="SUPFAM" id="SSF51905">
    <property type="entry name" value="FAD/NAD(P)-binding domain"/>
    <property type="match status" value="1"/>
</dbReference>
<organism evidence="8 9">
    <name type="scientific">Alicyclobacillus vulcanalis</name>
    <dbReference type="NCBI Taxonomy" id="252246"/>
    <lineage>
        <taxon>Bacteria</taxon>
        <taxon>Bacillati</taxon>
        <taxon>Bacillota</taxon>
        <taxon>Bacilli</taxon>
        <taxon>Bacillales</taxon>
        <taxon>Alicyclobacillaceae</taxon>
        <taxon>Alicyclobacillus</taxon>
    </lineage>
</organism>
<evidence type="ECO:0000259" key="7">
    <source>
        <dbReference type="Pfam" id="PF07992"/>
    </source>
</evidence>
<keyword evidence="2 6" id="KW-0285">Flavoprotein</keyword>
<comment type="subunit">
    <text evidence="1 6">Homodimer.</text>
</comment>